<protein>
    <recommendedName>
        <fullName evidence="2">Smr domain-containing protein</fullName>
    </recommendedName>
</protein>
<evidence type="ECO:0000313" key="4">
    <source>
        <dbReference type="Proteomes" id="UP000295096"/>
    </source>
</evidence>
<evidence type="ECO:0000256" key="1">
    <source>
        <dbReference type="SAM" id="MobiDB-lite"/>
    </source>
</evidence>
<accession>A0A4R5QGE0</accession>
<feature type="region of interest" description="Disordered" evidence="1">
    <location>
        <begin position="1"/>
        <end position="41"/>
    </location>
</feature>
<dbReference type="PANTHER" id="PTHR35562">
    <property type="entry name" value="DNA ENDONUCLEASE SMRA-RELATED"/>
    <property type="match status" value="1"/>
</dbReference>
<proteinExistence type="predicted"/>
<dbReference type="SUPFAM" id="SSF160443">
    <property type="entry name" value="SMR domain-like"/>
    <property type="match status" value="1"/>
</dbReference>
<feature type="region of interest" description="Disordered" evidence="1">
    <location>
        <begin position="61"/>
        <end position="83"/>
    </location>
</feature>
<dbReference type="InterPro" id="IPR002625">
    <property type="entry name" value="Smr_dom"/>
</dbReference>
<gene>
    <name evidence="3" type="ORF">E2C06_15960</name>
</gene>
<organism evidence="3 4">
    <name type="scientific">Dankookia rubra</name>
    <dbReference type="NCBI Taxonomy" id="1442381"/>
    <lineage>
        <taxon>Bacteria</taxon>
        <taxon>Pseudomonadati</taxon>
        <taxon>Pseudomonadota</taxon>
        <taxon>Alphaproteobacteria</taxon>
        <taxon>Acetobacterales</taxon>
        <taxon>Roseomonadaceae</taxon>
        <taxon>Dankookia</taxon>
    </lineage>
</organism>
<reference evidence="3 4" key="1">
    <citation type="journal article" date="2016" name="J. Microbiol.">
        <title>Dankookia rubra gen. nov., sp. nov., an alphaproteobacterium isolated from sediment of a shallow stream.</title>
        <authorList>
            <person name="Kim W.H."/>
            <person name="Kim D.H."/>
            <person name="Kang K."/>
            <person name="Ahn T.Y."/>
        </authorList>
    </citation>
    <scope>NUCLEOTIDE SEQUENCE [LARGE SCALE GENOMIC DNA]</scope>
    <source>
        <strain evidence="3 4">JCM30602</strain>
    </source>
</reference>
<dbReference type="OrthoDB" id="7165597at2"/>
<sequence>MQSRRRRWRCPAVPPPPATEPPLAPWLKSAAPARPRARQGLTEAERALWQIYTSRAQVAPLPGKALTPPPAPPPPPAAAMPAPSAPVPIPPKPLPVLPHRGVELQIGHAPAGLDNKRWKALRRGDMRPERTLDLHGRRVQDAHGAVRRFLHDAQGDGIRCVAIVTGKGSAGQEVGVLRRELPHWLNAPELRHLLLGAAHYSAGNPGAVVLLLRRGRGASR</sequence>
<dbReference type="Gene3D" id="3.30.1370.110">
    <property type="match status" value="1"/>
</dbReference>
<feature type="domain" description="Smr" evidence="2">
    <location>
        <begin position="132"/>
        <end position="213"/>
    </location>
</feature>
<feature type="compositionally biased region" description="Pro residues" evidence="1">
    <location>
        <begin position="12"/>
        <end position="24"/>
    </location>
</feature>
<dbReference type="EMBL" id="SMSJ01000019">
    <property type="protein sequence ID" value="TDH61621.1"/>
    <property type="molecule type" value="Genomic_DNA"/>
</dbReference>
<dbReference type="Pfam" id="PF01713">
    <property type="entry name" value="Smr"/>
    <property type="match status" value="1"/>
</dbReference>
<feature type="compositionally biased region" description="Pro residues" evidence="1">
    <location>
        <begin position="67"/>
        <end position="83"/>
    </location>
</feature>
<evidence type="ECO:0000313" key="3">
    <source>
        <dbReference type="EMBL" id="TDH61621.1"/>
    </source>
</evidence>
<dbReference type="SMART" id="SM00463">
    <property type="entry name" value="SMR"/>
    <property type="match status" value="1"/>
</dbReference>
<dbReference type="PANTHER" id="PTHR35562:SF2">
    <property type="entry name" value="DNA ENDONUCLEASE SMRA-RELATED"/>
    <property type="match status" value="1"/>
</dbReference>
<dbReference type="AlphaFoldDB" id="A0A4R5QGE0"/>
<dbReference type="InterPro" id="IPR036063">
    <property type="entry name" value="Smr_dom_sf"/>
</dbReference>
<comment type="caution">
    <text evidence="3">The sequence shown here is derived from an EMBL/GenBank/DDBJ whole genome shotgun (WGS) entry which is preliminary data.</text>
</comment>
<name>A0A4R5QGE0_9PROT</name>
<dbReference type="PROSITE" id="PS50828">
    <property type="entry name" value="SMR"/>
    <property type="match status" value="1"/>
</dbReference>
<dbReference type="Proteomes" id="UP000295096">
    <property type="component" value="Unassembled WGS sequence"/>
</dbReference>
<evidence type="ECO:0000259" key="2">
    <source>
        <dbReference type="PROSITE" id="PS50828"/>
    </source>
</evidence>
<keyword evidence="4" id="KW-1185">Reference proteome</keyword>